<proteinExistence type="predicted"/>
<feature type="region of interest" description="Disordered" evidence="1">
    <location>
        <begin position="793"/>
        <end position="814"/>
    </location>
</feature>
<dbReference type="AlphaFoldDB" id="A0A6C0IGY6"/>
<feature type="compositionally biased region" description="Polar residues" evidence="1">
    <location>
        <begin position="26"/>
        <end position="41"/>
    </location>
</feature>
<protein>
    <submittedName>
        <fullName evidence="2">Uncharacterized protein</fullName>
    </submittedName>
</protein>
<organism evidence="2">
    <name type="scientific">viral metagenome</name>
    <dbReference type="NCBI Taxonomy" id="1070528"/>
    <lineage>
        <taxon>unclassified sequences</taxon>
        <taxon>metagenomes</taxon>
        <taxon>organismal metagenomes</taxon>
    </lineage>
</organism>
<sequence length="826" mass="92264">MSNGYYRPYKSGDEDDDESGNESDTTHASDTSYETDQSETAVAQRRAQDPRYAILKAAGPNLNTSEKQLEYLASAPLWYSPWDESTNIDSLKDHVYLVPPKSTKTSLVSIKSSNRDKRLYPSPFNFQLKLPRTYTNITKFQLVQMSFPNSSGGVAQYDIYASTLVDLLITSGVPSTCISTCISVMNCTTANTGFGLMEQGRTIDTSNATIPLMTTLSVPDINLNNHQLAQELTFQANNTPPFNVIDYDTFRDIFTNTRDISVLFNEPGDNFQSKTNGIRYSNPTKEQIMNTYYTQQHIDSFPVITEDIAFNAYYFPILKEAIATKLAKPFIQTDSLSFDDVVTAVMGPFQGLNSPLYSMLCHLNQGALDGYRPNLTFQLNNINSYKWSYNEKESRFTTLHNTLHTSIQRDRSKHYSTTLNQELLMQGLNAHSFATLKSGITTNSCISKHLETNLSSVLGNYHLVNGYSYKGGDMHVTNESTFTATDLHSDADFSAMFNYTSSIGRIYGNYSGSIMKFTNFMDYHSTLSSYYQIVQSTTAVFSSVNGRVNGDHHCYISTKYDKILPNDMIQTQSYTTNQALPVSFVTNQNLYIPGQPLASDLAAAAVNPIGVGGMLYVPQSTDCMTVCCTVLTQLVNTWYNALPVNMVINTLQYRLGLINTRPNTFNILSSIAQLTSTGNMNYFMSINEEQNFNNMDIVMNENNAITNETTGQVKLMAAKILMGNVGDTGISQTLIQNPSLFENGLGKLDKLNIKVYNDDDSLTPAWLSLPFVIQLNEWDATFQIDEEIGFANQNSGFGNRPSIPVPEDPDDTPYIHFTHRNNPNNI</sequence>
<feature type="region of interest" description="Disordered" evidence="1">
    <location>
        <begin position="1"/>
        <end position="47"/>
    </location>
</feature>
<reference evidence="2" key="1">
    <citation type="journal article" date="2020" name="Nature">
        <title>Giant virus diversity and host interactions through global metagenomics.</title>
        <authorList>
            <person name="Schulz F."/>
            <person name="Roux S."/>
            <person name="Paez-Espino D."/>
            <person name="Jungbluth S."/>
            <person name="Walsh D.A."/>
            <person name="Denef V.J."/>
            <person name="McMahon K.D."/>
            <person name="Konstantinidis K.T."/>
            <person name="Eloe-Fadrosh E.A."/>
            <person name="Kyrpides N.C."/>
            <person name="Woyke T."/>
        </authorList>
    </citation>
    <scope>NUCLEOTIDE SEQUENCE</scope>
    <source>
        <strain evidence="2">GVMAG-M-3300023184-88</strain>
    </source>
</reference>
<dbReference type="EMBL" id="MN740183">
    <property type="protein sequence ID" value="QHT92394.1"/>
    <property type="molecule type" value="Genomic_DNA"/>
</dbReference>
<accession>A0A6C0IGY6</accession>
<evidence type="ECO:0000256" key="1">
    <source>
        <dbReference type="SAM" id="MobiDB-lite"/>
    </source>
</evidence>
<evidence type="ECO:0000313" key="2">
    <source>
        <dbReference type="EMBL" id="QHT92394.1"/>
    </source>
</evidence>
<name>A0A6C0IGY6_9ZZZZ</name>